<accession>A0A1H1JPC1</accession>
<reference evidence="5" key="1">
    <citation type="submission" date="2016-10" db="EMBL/GenBank/DDBJ databases">
        <authorList>
            <person name="Varghese N."/>
        </authorList>
    </citation>
    <scope>NUCLEOTIDE SEQUENCE [LARGE SCALE GENOMIC DNA]</scope>
    <source>
        <strain evidence="5">GAS106B</strain>
    </source>
</reference>
<feature type="domain" description="Response regulatory" evidence="3">
    <location>
        <begin position="3"/>
        <end position="115"/>
    </location>
</feature>
<dbReference type="InterPro" id="IPR001789">
    <property type="entry name" value="Sig_transdc_resp-reg_receiver"/>
</dbReference>
<organism evidence="4 5">
    <name type="scientific">Paraburkholderia fungorum</name>
    <dbReference type="NCBI Taxonomy" id="134537"/>
    <lineage>
        <taxon>Bacteria</taxon>
        <taxon>Pseudomonadati</taxon>
        <taxon>Pseudomonadota</taxon>
        <taxon>Betaproteobacteria</taxon>
        <taxon>Burkholderiales</taxon>
        <taxon>Burkholderiaceae</taxon>
        <taxon>Paraburkholderia</taxon>
    </lineage>
</organism>
<dbReference type="InterPro" id="IPR011006">
    <property type="entry name" value="CheY-like_superfamily"/>
</dbReference>
<feature type="modified residue" description="4-aspartylphosphate" evidence="2">
    <location>
        <position position="52"/>
    </location>
</feature>
<evidence type="ECO:0000259" key="3">
    <source>
        <dbReference type="PROSITE" id="PS50110"/>
    </source>
</evidence>
<dbReference type="PANTHER" id="PTHR44591">
    <property type="entry name" value="STRESS RESPONSE REGULATOR PROTEIN 1"/>
    <property type="match status" value="1"/>
</dbReference>
<dbReference type="GO" id="GO:0000160">
    <property type="term" value="P:phosphorelay signal transduction system"/>
    <property type="evidence" value="ECO:0007669"/>
    <property type="project" value="InterPro"/>
</dbReference>
<dbReference type="Gene3D" id="3.40.50.2300">
    <property type="match status" value="1"/>
</dbReference>
<dbReference type="InterPro" id="IPR050595">
    <property type="entry name" value="Bact_response_regulator"/>
</dbReference>
<evidence type="ECO:0000313" key="5">
    <source>
        <dbReference type="Proteomes" id="UP000183487"/>
    </source>
</evidence>
<dbReference type="Pfam" id="PF00072">
    <property type="entry name" value="Response_reg"/>
    <property type="match status" value="1"/>
</dbReference>
<dbReference type="AlphaFoldDB" id="A0A1H1JPC1"/>
<gene>
    <name evidence="4" type="ORF">SAMN05443245_7034</name>
</gene>
<dbReference type="PROSITE" id="PS50110">
    <property type="entry name" value="RESPONSE_REGULATORY"/>
    <property type="match status" value="1"/>
</dbReference>
<protein>
    <submittedName>
        <fullName evidence="4">Response regulator receiver domain-containing protein</fullName>
    </submittedName>
</protein>
<keyword evidence="5" id="KW-1185">Reference proteome</keyword>
<dbReference type="SUPFAM" id="SSF52172">
    <property type="entry name" value="CheY-like"/>
    <property type="match status" value="1"/>
</dbReference>
<sequence length="144" mass="16025">MSVILLVDDDIDSLWALRLVVEAQGHHVLLALDGEDALNKASRYLPEVIVTDWHMSRLDGIGLCKRLKLYPALAGIAVVFTSSEVPPANLSALWKAFIRKPLDLPAVERCIDALITRRLSAPQFRRAPISGKGRWPAMSSRNWT</sequence>
<evidence type="ECO:0000313" key="4">
    <source>
        <dbReference type="EMBL" id="SDR51833.1"/>
    </source>
</evidence>
<proteinExistence type="predicted"/>
<evidence type="ECO:0000256" key="1">
    <source>
        <dbReference type="ARBA" id="ARBA00022553"/>
    </source>
</evidence>
<dbReference type="OrthoDB" id="9800897at2"/>
<dbReference type="SMART" id="SM00448">
    <property type="entry name" value="REC"/>
    <property type="match status" value="1"/>
</dbReference>
<dbReference type="RefSeq" id="WP_074772505.1">
    <property type="nucleotide sequence ID" value="NZ_FNKP01000003.1"/>
</dbReference>
<dbReference type="PANTHER" id="PTHR44591:SF3">
    <property type="entry name" value="RESPONSE REGULATORY DOMAIN-CONTAINING PROTEIN"/>
    <property type="match status" value="1"/>
</dbReference>
<name>A0A1H1JPC1_9BURK</name>
<dbReference type="Proteomes" id="UP000183487">
    <property type="component" value="Unassembled WGS sequence"/>
</dbReference>
<keyword evidence="1 2" id="KW-0597">Phosphoprotein</keyword>
<dbReference type="EMBL" id="FNKP01000003">
    <property type="protein sequence ID" value="SDR51833.1"/>
    <property type="molecule type" value="Genomic_DNA"/>
</dbReference>
<evidence type="ECO:0000256" key="2">
    <source>
        <dbReference type="PROSITE-ProRule" id="PRU00169"/>
    </source>
</evidence>